<proteinExistence type="inferred from homology"/>
<dbReference type="PANTHER" id="PTHR10358:SF6">
    <property type="entry name" value="ENDOSULFINE, ISOFORM A"/>
    <property type="match status" value="1"/>
</dbReference>
<dbReference type="Pfam" id="PF04667">
    <property type="entry name" value="Endosulfine"/>
    <property type="match status" value="1"/>
</dbReference>
<dbReference type="InterPro" id="IPR006760">
    <property type="entry name" value="Endosulphine"/>
</dbReference>
<evidence type="ECO:0000256" key="3">
    <source>
        <dbReference type="SAM" id="MobiDB-lite"/>
    </source>
</evidence>
<gene>
    <name evidence="4" type="ORF">LAQU0_S05e03334g</name>
</gene>
<comment type="similarity">
    <text evidence="1 2">Belongs to the endosulfine family.</text>
</comment>
<organism evidence="4 5">
    <name type="scientific">Lachancea quebecensis</name>
    <dbReference type="NCBI Taxonomy" id="1654605"/>
    <lineage>
        <taxon>Eukaryota</taxon>
        <taxon>Fungi</taxon>
        <taxon>Dikarya</taxon>
        <taxon>Ascomycota</taxon>
        <taxon>Saccharomycotina</taxon>
        <taxon>Saccharomycetes</taxon>
        <taxon>Saccharomycetales</taxon>
        <taxon>Saccharomycetaceae</taxon>
        <taxon>Lachancea</taxon>
    </lineage>
</organism>
<evidence type="ECO:0000256" key="2">
    <source>
        <dbReference type="RuleBase" id="RU363120"/>
    </source>
</evidence>
<dbReference type="OrthoDB" id="5949865at2759"/>
<accession>A0A0P1KQH8</accession>
<dbReference type="EMBL" id="LN890537">
    <property type="protein sequence ID" value="CUS22347.1"/>
    <property type="molecule type" value="Genomic_DNA"/>
</dbReference>
<evidence type="ECO:0000313" key="5">
    <source>
        <dbReference type="Proteomes" id="UP000236544"/>
    </source>
</evidence>
<comment type="function">
    <text evidence="2">Plays an essential role in initiation of the G0 program by preventing the degradation of specific nutrient-regulated mRNAs via the 5'-3' mRNA decay pathway.</text>
</comment>
<feature type="region of interest" description="Disordered" evidence="3">
    <location>
        <begin position="70"/>
        <end position="129"/>
    </location>
</feature>
<reference evidence="5" key="1">
    <citation type="submission" date="2015-10" db="EMBL/GenBank/DDBJ databases">
        <authorList>
            <person name="Devillers H."/>
        </authorList>
    </citation>
    <scope>NUCLEOTIDE SEQUENCE [LARGE SCALE GENOMIC DNA]</scope>
</reference>
<evidence type="ECO:0000256" key="1">
    <source>
        <dbReference type="ARBA" id="ARBA00010520"/>
    </source>
</evidence>
<dbReference type="PANTHER" id="PTHR10358">
    <property type="entry name" value="ENDOSULFINE"/>
    <property type="match status" value="1"/>
</dbReference>
<dbReference type="Proteomes" id="UP000236544">
    <property type="component" value="Unassembled WGS sequence"/>
</dbReference>
<sequence>MSKENDLSPTSSNVDVKEGVDTSKLTPQEAKLLKMYGRLPSKKDLFKHKLQERKYFDSGDYALNKAGVKSDDLQSDSIGNNHLPVTNPSGLRESIIKRRLSSSAGSVDAHDLRRQGSISSGPPPRSPNK</sequence>
<dbReference type="GO" id="GO:0005737">
    <property type="term" value="C:cytoplasm"/>
    <property type="evidence" value="ECO:0007669"/>
    <property type="project" value="TreeGrafter"/>
</dbReference>
<feature type="region of interest" description="Disordered" evidence="3">
    <location>
        <begin position="1"/>
        <end position="27"/>
    </location>
</feature>
<keyword evidence="5" id="KW-1185">Reference proteome</keyword>
<evidence type="ECO:0000313" key="4">
    <source>
        <dbReference type="EMBL" id="CUS22347.1"/>
    </source>
</evidence>
<dbReference type="AlphaFoldDB" id="A0A0P1KQH8"/>
<dbReference type="GO" id="GO:0004864">
    <property type="term" value="F:protein phosphatase inhibitor activity"/>
    <property type="evidence" value="ECO:0007669"/>
    <property type="project" value="TreeGrafter"/>
</dbReference>
<name>A0A0P1KQH8_9SACH</name>
<protein>
    <recommendedName>
        <fullName evidence="2">mRNA stability protein</fullName>
    </recommendedName>
</protein>
<feature type="compositionally biased region" description="Polar residues" evidence="3">
    <location>
        <begin position="75"/>
        <end position="89"/>
    </location>
</feature>